<dbReference type="InterPro" id="IPR000182">
    <property type="entry name" value="GNAT_dom"/>
</dbReference>
<dbReference type="PROSITE" id="PS51186">
    <property type="entry name" value="GNAT"/>
    <property type="match status" value="1"/>
</dbReference>
<evidence type="ECO:0000259" key="1">
    <source>
        <dbReference type="PROSITE" id="PS51186"/>
    </source>
</evidence>
<feature type="domain" description="N-acetyltransferase" evidence="1">
    <location>
        <begin position="1"/>
        <end position="73"/>
    </location>
</feature>
<accession>A0A375ACF6</accession>
<keyword evidence="3" id="KW-1185">Reference proteome</keyword>
<dbReference type="SUPFAM" id="SSF55729">
    <property type="entry name" value="Acyl-CoA N-acyltransferases (Nat)"/>
    <property type="match status" value="1"/>
</dbReference>
<organism evidence="2 3">
    <name type="scientific">Dickeya aquatica</name>
    <dbReference type="NCBI Taxonomy" id="1401087"/>
    <lineage>
        <taxon>Bacteria</taxon>
        <taxon>Pseudomonadati</taxon>
        <taxon>Pseudomonadota</taxon>
        <taxon>Gammaproteobacteria</taxon>
        <taxon>Enterobacterales</taxon>
        <taxon>Pectobacteriaceae</taxon>
        <taxon>Dickeya</taxon>
    </lineage>
</organism>
<gene>
    <name evidence="2" type="ORF">DAQ1742_02748</name>
</gene>
<evidence type="ECO:0000313" key="2">
    <source>
        <dbReference type="EMBL" id="SLM63606.1"/>
    </source>
</evidence>
<dbReference type="EMBL" id="LT615367">
    <property type="protein sequence ID" value="SLM63606.1"/>
    <property type="molecule type" value="Genomic_DNA"/>
</dbReference>
<dbReference type="AlphaFoldDB" id="A0A375ACF6"/>
<proteinExistence type="predicted"/>
<dbReference type="GO" id="GO:0016747">
    <property type="term" value="F:acyltransferase activity, transferring groups other than amino-acyl groups"/>
    <property type="evidence" value="ECO:0007669"/>
    <property type="project" value="InterPro"/>
</dbReference>
<name>A0A375ACF6_9GAMM</name>
<protein>
    <recommendedName>
        <fullName evidence="1">N-acetyltransferase domain-containing protein</fullName>
    </recommendedName>
</protein>
<evidence type="ECO:0000313" key="3">
    <source>
        <dbReference type="Proteomes" id="UP000294820"/>
    </source>
</evidence>
<dbReference type="CDD" id="cd04301">
    <property type="entry name" value="NAT_SF"/>
    <property type="match status" value="1"/>
</dbReference>
<dbReference type="Gene3D" id="3.40.630.30">
    <property type="match status" value="1"/>
</dbReference>
<sequence>MSSVFICDFHIFNACQGMGLGKQTLCAFEEHLRKKGFKEIRLRVAGDNTRARHIYESNGFGITGVNMSKAITG</sequence>
<reference evidence="2 3" key="1">
    <citation type="submission" date="2016-09" db="EMBL/GenBank/DDBJ databases">
        <authorList>
            <person name="Reverchon S."/>
            <person name="Nasser W."/>
            <person name="Leonard S."/>
            <person name="Brochier C."/>
            <person name="Duprey A."/>
        </authorList>
    </citation>
    <scope>NUCLEOTIDE SEQUENCE [LARGE SCALE GENOMIC DNA]</scope>
    <source>
        <strain evidence="2 3">174/2</strain>
    </source>
</reference>
<dbReference type="Pfam" id="PF00583">
    <property type="entry name" value="Acetyltransf_1"/>
    <property type="match status" value="1"/>
</dbReference>
<dbReference type="InterPro" id="IPR016181">
    <property type="entry name" value="Acyl_CoA_acyltransferase"/>
</dbReference>
<dbReference type="KEGG" id="daq:DAQ1742_02748"/>
<dbReference type="Proteomes" id="UP000294820">
    <property type="component" value="Chromosome 1"/>
</dbReference>